<sequence length="272" mass="28185">MAPIHSSVMFTQLIVAGAFVPLLAFAQLTPTAPGPGDQFTAGGNCTIEWTADETGACTNLTIDLMSGPNNNMSFVTNVTTGLDGTDPSLTPFTWTCPFVTPNSDIYSYKFECSANDSDTTWTSRFSIAAEDGSTTPPEYSTQPNGDPIPWGYGSLSNQTQPQTDESEPDPSANNPDPSSSMNNWPETSSSPPLYGTYGSSTAAANSTATLKLPKAFATMSASGLNSTSPASSTPTGSRSVAPSLAAISGAPALQIPFGVLSFFFLAGTILAL</sequence>
<dbReference type="AlphaFoldDB" id="A0A164ZQJ6"/>
<dbReference type="PANTHER" id="PTHR40633">
    <property type="entry name" value="MATRIX PROTEIN, PUTATIVE (AFU_ORTHOLOGUE AFUA_8G05410)-RELATED"/>
    <property type="match status" value="1"/>
</dbReference>
<evidence type="ECO:0000259" key="4">
    <source>
        <dbReference type="Pfam" id="PF10342"/>
    </source>
</evidence>
<feature type="domain" description="Yeast cell wall synthesis Kre9/Knh1-like N-terminal" evidence="4">
    <location>
        <begin position="33"/>
        <end position="127"/>
    </location>
</feature>
<proteinExistence type="predicted"/>
<accession>A0A164ZQJ6</accession>
<dbReference type="PANTHER" id="PTHR40633:SF1">
    <property type="entry name" value="GPI ANCHORED SERINE-THREONINE RICH PROTEIN (AFU_ORTHOLOGUE AFUA_1G03630)"/>
    <property type="match status" value="1"/>
</dbReference>
<evidence type="ECO:0000313" key="6">
    <source>
        <dbReference type="Proteomes" id="UP000076722"/>
    </source>
</evidence>
<evidence type="ECO:0000256" key="3">
    <source>
        <dbReference type="SAM" id="SignalP"/>
    </source>
</evidence>
<dbReference type="OrthoDB" id="2432613at2759"/>
<evidence type="ECO:0000256" key="2">
    <source>
        <dbReference type="SAM" id="MobiDB-lite"/>
    </source>
</evidence>
<dbReference type="STRING" id="1314777.A0A164ZQJ6"/>
<feature type="compositionally biased region" description="Low complexity" evidence="2">
    <location>
        <begin position="226"/>
        <end position="239"/>
    </location>
</feature>
<keyword evidence="1 3" id="KW-0732">Signal</keyword>
<dbReference type="EMBL" id="KV419396">
    <property type="protein sequence ID" value="KZS97958.1"/>
    <property type="molecule type" value="Genomic_DNA"/>
</dbReference>
<dbReference type="InterPro" id="IPR018466">
    <property type="entry name" value="Kre9/Knh1-like_N"/>
</dbReference>
<organism evidence="5 6">
    <name type="scientific">Sistotremastrum niveocremeum HHB9708</name>
    <dbReference type="NCBI Taxonomy" id="1314777"/>
    <lineage>
        <taxon>Eukaryota</taxon>
        <taxon>Fungi</taxon>
        <taxon>Dikarya</taxon>
        <taxon>Basidiomycota</taxon>
        <taxon>Agaricomycotina</taxon>
        <taxon>Agaricomycetes</taxon>
        <taxon>Sistotremastrales</taxon>
        <taxon>Sistotremastraceae</taxon>
        <taxon>Sertulicium</taxon>
        <taxon>Sertulicium niveocremeum</taxon>
    </lineage>
</organism>
<dbReference type="InterPro" id="IPR052982">
    <property type="entry name" value="SRP1/TIP1-like"/>
</dbReference>
<feature type="compositionally biased region" description="Low complexity" evidence="2">
    <location>
        <begin position="169"/>
        <end position="183"/>
    </location>
</feature>
<dbReference type="Proteomes" id="UP000076722">
    <property type="component" value="Unassembled WGS sequence"/>
</dbReference>
<protein>
    <recommendedName>
        <fullName evidence="4">Yeast cell wall synthesis Kre9/Knh1-like N-terminal domain-containing protein</fullName>
    </recommendedName>
</protein>
<feature type="region of interest" description="Disordered" evidence="2">
    <location>
        <begin position="221"/>
        <end position="240"/>
    </location>
</feature>
<evidence type="ECO:0000256" key="1">
    <source>
        <dbReference type="ARBA" id="ARBA00022729"/>
    </source>
</evidence>
<feature type="region of interest" description="Disordered" evidence="2">
    <location>
        <begin position="129"/>
        <end position="195"/>
    </location>
</feature>
<dbReference type="Pfam" id="PF10342">
    <property type="entry name" value="Kre9_KNH"/>
    <property type="match status" value="1"/>
</dbReference>
<feature type="chain" id="PRO_5007854944" description="Yeast cell wall synthesis Kre9/Knh1-like N-terminal domain-containing protein" evidence="3">
    <location>
        <begin position="27"/>
        <end position="272"/>
    </location>
</feature>
<feature type="compositionally biased region" description="Polar residues" evidence="2">
    <location>
        <begin position="132"/>
        <end position="144"/>
    </location>
</feature>
<feature type="signal peptide" evidence="3">
    <location>
        <begin position="1"/>
        <end position="26"/>
    </location>
</feature>
<feature type="compositionally biased region" description="Polar residues" evidence="2">
    <location>
        <begin position="154"/>
        <end position="163"/>
    </location>
</feature>
<gene>
    <name evidence="5" type="ORF">SISNIDRAFT_201793</name>
</gene>
<reference evidence="5 6" key="1">
    <citation type="journal article" date="2016" name="Mol. Biol. Evol.">
        <title>Comparative Genomics of Early-Diverging Mushroom-Forming Fungi Provides Insights into the Origins of Lignocellulose Decay Capabilities.</title>
        <authorList>
            <person name="Nagy L.G."/>
            <person name="Riley R."/>
            <person name="Tritt A."/>
            <person name="Adam C."/>
            <person name="Daum C."/>
            <person name="Floudas D."/>
            <person name="Sun H."/>
            <person name="Yadav J.S."/>
            <person name="Pangilinan J."/>
            <person name="Larsson K.H."/>
            <person name="Matsuura K."/>
            <person name="Barry K."/>
            <person name="Labutti K."/>
            <person name="Kuo R."/>
            <person name="Ohm R.A."/>
            <person name="Bhattacharya S.S."/>
            <person name="Shirouzu T."/>
            <person name="Yoshinaga Y."/>
            <person name="Martin F.M."/>
            <person name="Grigoriev I.V."/>
            <person name="Hibbett D.S."/>
        </authorList>
    </citation>
    <scope>NUCLEOTIDE SEQUENCE [LARGE SCALE GENOMIC DNA]</scope>
    <source>
        <strain evidence="5 6">HHB9708</strain>
    </source>
</reference>
<keyword evidence="6" id="KW-1185">Reference proteome</keyword>
<evidence type="ECO:0000313" key="5">
    <source>
        <dbReference type="EMBL" id="KZS97958.1"/>
    </source>
</evidence>
<name>A0A164ZQJ6_9AGAM</name>